<dbReference type="Proteomes" id="UP001240447">
    <property type="component" value="Unassembled WGS sequence"/>
</dbReference>
<accession>A0ABT9NSM8</accession>
<feature type="binding site" evidence="17">
    <location>
        <position position="278"/>
    </location>
    <ligand>
        <name>Zn(2+)</name>
        <dbReference type="ChEBI" id="CHEBI:29105"/>
    </ligand>
</feature>
<feature type="domain" description="3-dehydroquinate synthase C-terminal" evidence="19">
    <location>
        <begin position="190"/>
        <end position="338"/>
    </location>
</feature>
<reference evidence="20 21" key="1">
    <citation type="submission" date="2023-07" db="EMBL/GenBank/DDBJ databases">
        <title>Sequencing the genomes of 1000 actinobacteria strains.</title>
        <authorList>
            <person name="Klenk H.-P."/>
        </authorList>
    </citation>
    <scope>NUCLEOTIDE SEQUENCE [LARGE SCALE GENOMIC DNA]</scope>
    <source>
        <strain evidence="20 21">GD13</strain>
    </source>
</reference>
<evidence type="ECO:0000259" key="18">
    <source>
        <dbReference type="Pfam" id="PF01761"/>
    </source>
</evidence>
<name>A0ABT9NSM8_9ACTN</name>
<dbReference type="Pfam" id="PF24621">
    <property type="entry name" value="DHQS_C"/>
    <property type="match status" value="1"/>
</dbReference>
<evidence type="ECO:0000256" key="13">
    <source>
        <dbReference type="ARBA" id="ARBA00023027"/>
    </source>
</evidence>
<proteinExistence type="inferred from homology"/>
<gene>
    <name evidence="17" type="primary">aroB</name>
    <name evidence="20" type="ORF">J2S59_002654</name>
</gene>
<comment type="pathway">
    <text evidence="4 17">Metabolic intermediate biosynthesis; chorismate biosynthesis; chorismate from D-erythrose 4-phosphate and phosphoenolpyruvate: step 2/7.</text>
</comment>
<evidence type="ECO:0000256" key="1">
    <source>
        <dbReference type="ARBA" id="ARBA00001393"/>
    </source>
</evidence>
<comment type="subcellular location">
    <subcellularLocation>
        <location evidence="3 17">Cytoplasm</location>
    </subcellularLocation>
</comment>
<evidence type="ECO:0000256" key="3">
    <source>
        <dbReference type="ARBA" id="ARBA00004496"/>
    </source>
</evidence>
<organism evidence="20 21">
    <name type="scientific">Nocardioides massiliensis</name>
    <dbReference type="NCBI Taxonomy" id="1325935"/>
    <lineage>
        <taxon>Bacteria</taxon>
        <taxon>Bacillati</taxon>
        <taxon>Actinomycetota</taxon>
        <taxon>Actinomycetes</taxon>
        <taxon>Propionibacteriales</taxon>
        <taxon>Nocardioidaceae</taxon>
        <taxon>Nocardioides</taxon>
    </lineage>
</organism>
<evidence type="ECO:0000256" key="15">
    <source>
        <dbReference type="ARBA" id="ARBA00023239"/>
    </source>
</evidence>
<feature type="binding site" evidence="17">
    <location>
        <position position="151"/>
    </location>
    <ligand>
        <name>NAD(+)</name>
        <dbReference type="ChEBI" id="CHEBI:57540"/>
    </ligand>
</feature>
<comment type="cofactor">
    <cofactor evidence="2 17">
        <name>NAD(+)</name>
        <dbReference type="ChEBI" id="CHEBI:57540"/>
    </cofactor>
</comment>
<comment type="cofactor">
    <cofactor evidence="17">
        <name>Co(2+)</name>
        <dbReference type="ChEBI" id="CHEBI:48828"/>
    </cofactor>
    <cofactor evidence="17">
        <name>Zn(2+)</name>
        <dbReference type="ChEBI" id="CHEBI:29105"/>
    </cofactor>
    <text evidence="17">Binds 1 divalent metal cation per subunit. Can use either Co(2+) or Zn(2+).</text>
</comment>
<evidence type="ECO:0000256" key="14">
    <source>
        <dbReference type="ARBA" id="ARBA00023141"/>
    </source>
</evidence>
<comment type="function">
    <text evidence="17">Catalyzes the conversion of 3-deoxy-D-arabino-heptulosonate 7-phosphate (DAHP) to dehydroquinate (DHQ).</text>
</comment>
<dbReference type="InterPro" id="IPR030960">
    <property type="entry name" value="DHQS/DOIS_N"/>
</dbReference>
<evidence type="ECO:0000313" key="21">
    <source>
        <dbReference type="Proteomes" id="UP001240447"/>
    </source>
</evidence>
<sequence length="379" mass="40084">MTTDPVTGTTRLHVGGAAPYDVLVGHGLTGTLLAGLPAMLGEDAQRVAVIHPRTLVARATALREALLREGYDARTIEVPDGEAAKQAEVAAFCWSVLGEAGFTRSDAVITLGGGATTDLGGFVAATWLRGVRVVHVPTTLLAMVDAAVGGKTGINTAAGKNLVGSFHEPAGVLCDLESLTTLPHNELVSGLAEVVKCGFIADPRILELVEADPGAATDPTSPELRELVVRGIQVKIDVVVDDLRETGGSGGHPGREALNYGHTLGHAIERAEDYRFRHGAAVAIGMRYVAEVARLAGRLDDETADRHERVLDLVGLPTGYRADRWDELHAAMKVDKKSRGNTLRFVVLDGLARPTVLAGPDEELLRTAYERIGTPAQSR</sequence>
<feature type="binding site" evidence="17">
    <location>
        <begin position="138"/>
        <end position="139"/>
    </location>
    <ligand>
        <name>NAD(+)</name>
        <dbReference type="ChEBI" id="CHEBI:57540"/>
    </ligand>
</feature>
<feature type="domain" description="3-dehydroquinate synthase N-terminal" evidence="18">
    <location>
        <begin position="76"/>
        <end position="187"/>
    </location>
</feature>
<dbReference type="InterPro" id="IPR050071">
    <property type="entry name" value="Dehydroquinate_synthase"/>
</dbReference>
<evidence type="ECO:0000256" key="5">
    <source>
        <dbReference type="ARBA" id="ARBA00005412"/>
    </source>
</evidence>
<dbReference type="InterPro" id="IPR030963">
    <property type="entry name" value="DHQ_synth_fam"/>
</dbReference>
<keyword evidence="9 17" id="KW-0028">Amino-acid biosynthesis</keyword>
<keyword evidence="16 17" id="KW-0170">Cobalt</keyword>
<dbReference type="GO" id="GO:0003856">
    <property type="term" value="F:3-dehydroquinate synthase activity"/>
    <property type="evidence" value="ECO:0007669"/>
    <property type="project" value="UniProtKB-EC"/>
</dbReference>
<keyword evidence="11 17" id="KW-0547">Nucleotide-binding</keyword>
<dbReference type="EMBL" id="JAUSQM010000001">
    <property type="protein sequence ID" value="MDP9822845.1"/>
    <property type="molecule type" value="Genomic_DNA"/>
</dbReference>
<dbReference type="NCBIfam" id="TIGR01357">
    <property type="entry name" value="aroB"/>
    <property type="match status" value="1"/>
</dbReference>
<keyword evidence="13 17" id="KW-0520">NAD</keyword>
<comment type="caution">
    <text evidence="20">The sequence shown here is derived from an EMBL/GenBank/DDBJ whole genome shotgun (WGS) entry which is preliminary data.</text>
</comment>
<evidence type="ECO:0000313" key="20">
    <source>
        <dbReference type="EMBL" id="MDP9822845.1"/>
    </source>
</evidence>
<evidence type="ECO:0000256" key="7">
    <source>
        <dbReference type="ARBA" id="ARBA00017684"/>
    </source>
</evidence>
<dbReference type="Pfam" id="PF01761">
    <property type="entry name" value="DHQ_synthase"/>
    <property type="match status" value="1"/>
</dbReference>
<evidence type="ECO:0000256" key="2">
    <source>
        <dbReference type="ARBA" id="ARBA00001911"/>
    </source>
</evidence>
<keyword evidence="14 17" id="KW-0057">Aromatic amino acid biosynthesis</keyword>
<protein>
    <recommendedName>
        <fullName evidence="7 17">3-dehydroquinate synthase</fullName>
        <shortName evidence="17">DHQS</shortName>
        <ecNumber evidence="6 17">4.2.3.4</ecNumber>
    </recommendedName>
</protein>
<keyword evidence="10 17" id="KW-0479">Metal-binding</keyword>
<evidence type="ECO:0000256" key="10">
    <source>
        <dbReference type="ARBA" id="ARBA00022723"/>
    </source>
</evidence>
<feature type="binding site" evidence="17">
    <location>
        <begin position="80"/>
        <end position="85"/>
    </location>
    <ligand>
        <name>NAD(+)</name>
        <dbReference type="ChEBI" id="CHEBI:57540"/>
    </ligand>
</feature>
<evidence type="ECO:0000256" key="12">
    <source>
        <dbReference type="ARBA" id="ARBA00022833"/>
    </source>
</evidence>
<dbReference type="RefSeq" id="WP_068119774.1">
    <property type="nucleotide sequence ID" value="NZ_CCXJ01000211.1"/>
</dbReference>
<comment type="similarity">
    <text evidence="5 17">Belongs to the sugar phosphate cyclases superfamily. Dehydroquinate synthase family.</text>
</comment>
<keyword evidence="8 17" id="KW-0963">Cytoplasm</keyword>
<dbReference type="PANTHER" id="PTHR43622:SF7">
    <property type="entry name" value="3-DEHYDROQUINATE SYNTHASE, CHLOROPLASTIC"/>
    <property type="match status" value="1"/>
</dbReference>
<dbReference type="EC" id="4.2.3.4" evidence="6 17"/>
<keyword evidence="12 17" id="KW-0862">Zinc</keyword>
<evidence type="ECO:0000256" key="17">
    <source>
        <dbReference type="HAMAP-Rule" id="MF_00110"/>
    </source>
</evidence>
<evidence type="ECO:0000256" key="11">
    <source>
        <dbReference type="ARBA" id="ARBA00022741"/>
    </source>
</evidence>
<keyword evidence="21" id="KW-1185">Reference proteome</keyword>
<dbReference type="Gene3D" id="3.40.50.1970">
    <property type="match status" value="1"/>
</dbReference>
<dbReference type="CDD" id="cd08195">
    <property type="entry name" value="DHQS"/>
    <property type="match status" value="1"/>
</dbReference>
<evidence type="ECO:0000259" key="19">
    <source>
        <dbReference type="Pfam" id="PF24621"/>
    </source>
</evidence>
<feature type="binding site" evidence="17">
    <location>
        <position position="160"/>
    </location>
    <ligand>
        <name>NAD(+)</name>
        <dbReference type="ChEBI" id="CHEBI:57540"/>
    </ligand>
</feature>
<evidence type="ECO:0000256" key="4">
    <source>
        <dbReference type="ARBA" id="ARBA00004661"/>
    </source>
</evidence>
<comment type="catalytic activity">
    <reaction evidence="1 17">
        <text>7-phospho-2-dehydro-3-deoxy-D-arabino-heptonate = 3-dehydroquinate + phosphate</text>
        <dbReference type="Rhea" id="RHEA:21968"/>
        <dbReference type="ChEBI" id="CHEBI:32364"/>
        <dbReference type="ChEBI" id="CHEBI:43474"/>
        <dbReference type="ChEBI" id="CHEBI:58394"/>
        <dbReference type="EC" id="4.2.3.4"/>
    </reaction>
</comment>
<feature type="binding site" evidence="17">
    <location>
        <position position="262"/>
    </location>
    <ligand>
        <name>Zn(2+)</name>
        <dbReference type="ChEBI" id="CHEBI:29105"/>
    </ligand>
</feature>
<evidence type="ECO:0000256" key="6">
    <source>
        <dbReference type="ARBA" id="ARBA00013031"/>
    </source>
</evidence>
<keyword evidence="15 17" id="KW-0456">Lyase</keyword>
<feature type="binding site" evidence="17">
    <location>
        <position position="193"/>
    </location>
    <ligand>
        <name>Zn(2+)</name>
        <dbReference type="ChEBI" id="CHEBI:29105"/>
    </ligand>
</feature>
<dbReference type="Gene3D" id="1.20.1090.10">
    <property type="entry name" value="Dehydroquinate synthase-like - alpha domain"/>
    <property type="match status" value="1"/>
</dbReference>
<dbReference type="PIRSF" id="PIRSF001455">
    <property type="entry name" value="DHQ_synth"/>
    <property type="match status" value="1"/>
</dbReference>
<evidence type="ECO:0000256" key="16">
    <source>
        <dbReference type="ARBA" id="ARBA00023285"/>
    </source>
</evidence>
<dbReference type="SUPFAM" id="SSF56796">
    <property type="entry name" value="Dehydroquinate synthase-like"/>
    <property type="match status" value="1"/>
</dbReference>
<comment type="caution">
    <text evidence="17">Lacks conserved residue(s) required for the propagation of feature annotation.</text>
</comment>
<feature type="binding site" evidence="17">
    <location>
        <begin position="114"/>
        <end position="118"/>
    </location>
    <ligand>
        <name>NAD(+)</name>
        <dbReference type="ChEBI" id="CHEBI:57540"/>
    </ligand>
</feature>
<evidence type="ECO:0000256" key="8">
    <source>
        <dbReference type="ARBA" id="ARBA00022490"/>
    </source>
</evidence>
<dbReference type="HAMAP" id="MF_00110">
    <property type="entry name" value="DHQ_synthase"/>
    <property type="match status" value="1"/>
</dbReference>
<dbReference type="InterPro" id="IPR016037">
    <property type="entry name" value="DHQ_synth_AroB"/>
</dbReference>
<evidence type="ECO:0000256" key="9">
    <source>
        <dbReference type="ARBA" id="ARBA00022605"/>
    </source>
</evidence>
<dbReference type="InterPro" id="IPR056179">
    <property type="entry name" value="DHQS_C"/>
</dbReference>
<dbReference type="PANTHER" id="PTHR43622">
    <property type="entry name" value="3-DEHYDROQUINATE SYNTHASE"/>
    <property type="match status" value="1"/>
</dbReference>